<dbReference type="AlphaFoldDB" id="A0A5E8BRZ9"/>
<feature type="compositionally biased region" description="Polar residues" evidence="1">
    <location>
        <begin position="1"/>
        <end position="11"/>
    </location>
</feature>
<evidence type="ECO:0000259" key="2">
    <source>
        <dbReference type="Pfam" id="PF00631"/>
    </source>
</evidence>
<proteinExistence type="predicted"/>
<feature type="region of interest" description="Disordered" evidence="1">
    <location>
        <begin position="1"/>
        <end position="72"/>
    </location>
</feature>
<evidence type="ECO:0000313" key="4">
    <source>
        <dbReference type="Proteomes" id="UP000398389"/>
    </source>
</evidence>
<dbReference type="RefSeq" id="XP_031854393.1">
    <property type="nucleotide sequence ID" value="XM_031998502.1"/>
</dbReference>
<protein>
    <recommendedName>
        <fullName evidence="2">G protein gamma domain-containing protein</fullName>
    </recommendedName>
</protein>
<name>A0A5E8BRZ9_9ASCO</name>
<reference evidence="3 4" key="1">
    <citation type="submission" date="2019-09" db="EMBL/GenBank/DDBJ databases">
        <authorList>
            <person name="Brejova B."/>
        </authorList>
    </citation>
    <scope>NUCLEOTIDE SEQUENCE [LARGE SCALE GENOMIC DNA]</scope>
</reference>
<dbReference type="InterPro" id="IPR036284">
    <property type="entry name" value="GGL_sf"/>
</dbReference>
<gene>
    <name evidence="3" type="ORF">SAPINGB_P003787</name>
</gene>
<dbReference type="GeneID" id="43582602"/>
<dbReference type="InterPro" id="IPR015898">
    <property type="entry name" value="G-protein_gamma-like_dom"/>
</dbReference>
<dbReference type="Pfam" id="PF00631">
    <property type="entry name" value="G-gamma"/>
    <property type="match status" value="1"/>
</dbReference>
<evidence type="ECO:0000313" key="3">
    <source>
        <dbReference type="EMBL" id="VVT53861.1"/>
    </source>
</evidence>
<dbReference type="EMBL" id="CABVLU010000003">
    <property type="protein sequence ID" value="VVT53861.1"/>
    <property type="molecule type" value="Genomic_DNA"/>
</dbReference>
<feature type="domain" description="G protein gamma" evidence="2">
    <location>
        <begin position="87"/>
        <end position="133"/>
    </location>
</feature>
<organism evidence="3 4">
    <name type="scientific">Magnusiomyces paraingens</name>
    <dbReference type="NCBI Taxonomy" id="2606893"/>
    <lineage>
        <taxon>Eukaryota</taxon>
        <taxon>Fungi</taxon>
        <taxon>Dikarya</taxon>
        <taxon>Ascomycota</taxon>
        <taxon>Saccharomycotina</taxon>
        <taxon>Dipodascomycetes</taxon>
        <taxon>Dipodascales</taxon>
        <taxon>Dipodascaceae</taxon>
        <taxon>Magnusiomyces</taxon>
    </lineage>
</organism>
<sequence length="222" mass="23470">MDSHSQGSNAVYQQQQYNQQEQQTLRTQASSQTLQHKTSVPNLNPSLNTKQFQPSLPSESSPIAAATTTTTTTTTTAYDRKADALATLKLRRQTILNTRLRKELSFKRIPASEACSSLVAFTQNVQGDPTLHDYCVPSVFGDKPAYMGPDGLPAAPPAALIAGYDGQAMENGAVYDGKGQVYYEEEKKTLLSPVSGKFSTGGGSGGAATGGGHGNGGCCTIM</sequence>
<evidence type="ECO:0000256" key="1">
    <source>
        <dbReference type="SAM" id="MobiDB-lite"/>
    </source>
</evidence>
<dbReference type="GO" id="GO:0007186">
    <property type="term" value="P:G protein-coupled receptor signaling pathway"/>
    <property type="evidence" value="ECO:0007669"/>
    <property type="project" value="InterPro"/>
</dbReference>
<accession>A0A5E8BRZ9</accession>
<feature type="compositionally biased region" description="Low complexity" evidence="1">
    <location>
        <begin position="12"/>
        <end position="23"/>
    </location>
</feature>
<dbReference type="Proteomes" id="UP000398389">
    <property type="component" value="Unassembled WGS sequence"/>
</dbReference>
<keyword evidence="4" id="KW-1185">Reference proteome</keyword>
<dbReference type="OrthoDB" id="19232at2759"/>
<feature type="compositionally biased region" description="Polar residues" evidence="1">
    <location>
        <begin position="24"/>
        <end position="61"/>
    </location>
</feature>
<dbReference type="Gene3D" id="4.10.260.10">
    <property type="entry name" value="Transducin (heterotrimeric G protein), gamma chain"/>
    <property type="match status" value="1"/>
</dbReference>